<evidence type="ECO:0000313" key="1">
    <source>
        <dbReference type="EnsemblMetazoa" id="AALFPA23_008458.P11412"/>
    </source>
</evidence>
<dbReference type="EnsemblMetazoa" id="AALFPA23_008458.R11412">
    <property type="protein sequence ID" value="AALFPA23_008458.P11412"/>
    <property type="gene ID" value="AALFPA23_008458"/>
</dbReference>
<dbReference type="InterPro" id="IPR043502">
    <property type="entry name" value="DNA/RNA_pol_sf"/>
</dbReference>
<evidence type="ECO:0008006" key="3">
    <source>
        <dbReference type="Google" id="ProtNLM"/>
    </source>
</evidence>
<keyword evidence="2" id="KW-1185">Reference proteome</keyword>
<dbReference type="PANTHER" id="PTHR47331:SF1">
    <property type="entry name" value="GAG-LIKE PROTEIN"/>
    <property type="match status" value="1"/>
</dbReference>
<dbReference type="Proteomes" id="UP000069940">
    <property type="component" value="Unassembled WGS sequence"/>
</dbReference>
<name>A0ABM1YEK7_AEDAL</name>
<protein>
    <recommendedName>
        <fullName evidence="3">Peptidase aspartic putative domain-containing protein</fullName>
    </recommendedName>
</protein>
<proteinExistence type="predicted"/>
<accession>A0ABM1YEK7</accession>
<organism evidence="1 2">
    <name type="scientific">Aedes albopictus</name>
    <name type="common">Asian tiger mosquito</name>
    <name type="synonym">Stegomyia albopicta</name>
    <dbReference type="NCBI Taxonomy" id="7160"/>
    <lineage>
        <taxon>Eukaryota</taxon>
        <taxon>Metazoa</taxon>
        <taxon>Ecdysozoa</taxon>
        <taxon>Arthropoda</taxon>
        <taxon>Hexapoda</taxon>
        <taxon>Insecta</taxon>
        <taxon>Pterygota</taxon>
        <taxon>Neoptera</taxon>
        <taxon>Endopterygota</taxon>
        <taxon>Diptera</taxon>
        <taxon>Nematocera</taxon>
        <taxon>Culicoidea</taxon>
        <taxon>Culicidae</taxon>
        <taxon>Culicinae</taxon>
        <taxon>Aedini</taxon>
        <taxon>Aedes</taxon>
        <taxon>Stegomyia</taxon>
    </lineage>
</organism>
<reference evidence="2" key="1">
    <citation type="journal article" date="2015" name="Proc. Natl. Acad. Sci. U.S.A.">
        <title>Genome sequence of the Asian Tiger mosquito, Aedes albopictus, reveals insights into its biology, genetics, and evolution.</title>
        <authorList>
            <person name="Chen X.G."/>
            <person name="Jiang X."/>
            <person name="Gu J."/>
            <person name="Xu M."/>
            <person name="Wu Y."/>
            <person name="Deng Y."/>
            <person name="Zhang C."/>
            <person name="Bonizzoni M."/>
            <person name="Dermauw W."/>
            <person name="Vontas J."/>
            <person name="Armbruster P."/>
            <person name="Huang X."/>
            <person name="Yang Y."/>
            <person name="Zhang H."/>
            <person name="He W."/>
            <person name="Peng H."/>
            <person name="Liu Y."/>
            <person name="Wu K."/>
            <person name="Chen J."/>
            <person name="Lirakis M."/>
            <person name="Topalis P."/>
            <person name="Van Leeuwen T."/>
            <person name="Hall A.B."/>
            <person name="Jiang X."/>
            <person name="Thorpe C."/>
            <person name="Mueller R.L."/>
            <person name="Sun C."/>
            <person name="Waterhouse R.M."/>
            <person name="Yan G."/>
            <person name="Tu Z.J."/>
            <person name="Fang X."/>
            <person name="James A.A."/>
        </authorList>
    </citation>
    <scope>NUCLEOTIDE SEQUENCE [LARGE SCALE GENOMIC DNA]</scope>
    <source>
        <strain evidence="2">Foshan</strain>
    </source>
</reference>
<dbReference type="SUPFAM" id="SSF56672">
    <property type="entry name" value="DNA/RNA polymerases"/>
    <property type="match status" value="1"/>
</dbReference>
<dbReference type="RefSeq" id="XP_062701314.1">
    <property type="nucleotide sequence ID" value="XM_062845330.1"/>
</dbReference>
<sequence>MLVGAEAFFDLLLSGKIRMSVDLPLLQESVLGWLVSGPVDASATLSTVRSFQAAAVREADTDLVHILKLFWAIDNQSNSPKPEDNDSEQHFRETFYRDEDGRYVVRLPFRRDCQELGESRQQAEKRFYQLARRLDKDPQLKKLYSEFISEYIRLGHCKVLLGPVSDNAEAYYMPHHCVLRPDSSTTRLRVVFDASSKSGSGVSLNDLLMVGPPVQETLFDIVLRFRLHRYAFTADISKMYRMASMHEDDTKFQRILWREYRSQPLKEIELTTVTYGTAAAPFLATRSLNQLAEDEKECFPAASKPSVSVVRATKRQVMSEIARLFDSLGLLAPVIVIT</sequence>
<evidence type="ECO:0000313" key="2">
    <source>
        <dbReference type="Proteomes" id="UP000069940"/>
    </source>
</evidence>
<dbReference type="GeneID" id="134285149"/>
<reference evidence="1" key="2">
    <citation type="submission" date="2025-05" db="UniProtKB">
        <authorList>
            <consortium name="EnsemblMetazoa"/>
        </authorList>
    </citation>
    <scope>IDENTIFICATION</scope>
    <source>
        <strain evidence="1">Foshan</strain>
    </source>
</reference>
<dbReference type="PANTHER" id="PTHR47331">
    <property type="entry name" value="PHD-TYPE DOMAIN-CONTAINING PROTEIN"/>
    <property type="match status" value="1"/>
</dbReference>